<dbReference type="Pfam" id="PF26214">
    <property type="entry name" value="Ubiquitin_GT-1"/>
    <property type="match status" value="2"/>
</dbReference>
<feature type="domain" description="GT-1/4-like C-terminal" evidence="1">
    <location>
        <begin position="93"/>
        <end position="155"/>
    </location>
</feature>
<dbReference type="AlphaFoldDB" id="A0A7J0G067"/>
<evidence type="ECO:0000313" key="2">
    <source>
        <dbReference type="EMBL" id="GFZ03820.1"/>
    </source>
</evidence>
<dbReference type="InterPro" id="IPR058943">
    <property type="entry name" value="GT-1/4_C"/>
</dbReference>
<name>A0A7J0G067_9ERIC</name>
<proteinExistence type="predicted"/>
<dbReference type="EMBL" id="BJWL01000016">
    <property type="protein sequence ID" value="GFZ03820.1"/>
    <property type="molecule type" value="Genomic_DNA"/>
</dbReference>
<evidence type="ECO:0000259" key="1">
    <source>
        <dbReference type="Pfam" id="PF26214"/>
    </source>
</evidence>
<dbReference type="Proteomes" id="UP000585474">
    <property type="component" value="Unassembled WGS sequence"/>
</dbReference>
<feature type="domain" description="GT-1/4-like C-terminal" evidence="1">
    <location>
        <begin position="17"/>
        <end position="77"/>
    </location>
</feature>
<protein>
    <recommendedName>
        <fullName evidence="1">GT-1/4-like C-terminal domain-containing protein</fullName>
    </recommendedName>
</protein>
<reference evidence="2 3" key="1">
    <citation type="submission" date="2019-07" db="EMBL/GenBank/DDBJ databases">
        <title>De Novo Assembly of kiwifruit Actinidia rufa.</title>
        <authorList>
            <person name="Sugita-Konishi S."/>
            <person name="Sato K."/>
            <person name="Mori E."/>
            <person name="Abe Y."/>
            <person name="Kisaki G."/>
            <person name="Hamano K."/>
            <person name="Suezawa K."/>
            <person name="Otani M."/>
            <person name="Fukuda T."/>
            <person name="Manabe T."/>
            <person name="Gomi K."/>
            <person name="Tabuchi M."/>
            <person name="Akimitsu K."/>
            <person name="Kataoka I."/>
        </authorList>
    </citation>
    <scope>NUCLEOTIDE SEQUENCE [LARGE SCALE GENOMIC DNA]</scope>
    <source>
        <strain evidence="3">cv. Fuchu</strain>
    </source>
</reference>
<evidence type="ECO:0000313" key="3">
    <source>
        <dbReference type="Proteomes" id="UP000585474"/>
    </source>
</evidence>
<comment type="caution">
    <text evidence="2">The sequence shown here is derived from an EMBL/GenBank/DDBJ whole genome shotgun (WGS) entry which is preliminary data.</text>
</comment>
<gene>
    <name evidence="2" type="ORF">Acr_16g0004440</name>
</gene>
<organism evidence="2 3">
    <name type="scientific">Actinidia rufa</name>
    <dbReference type="NCBI Taxonomy" id="165716"/>
    <lineage>
        <taxon>Eukaryota</taxon>
        <taxon>Viridiplantae</taxon>
        <taxon>Streptophyta</taxon>
        <taxon>Embryophyta</taxon>
        <taxon>Tracheophyta</taxon>
        <taxon>Spermatophyta</taxon>
        <taxon>Magnoliopsida</taxon>
        <taxon>eudicotyledons</taxon>
        <taxon>Gunneridae</taxon>
        <taxon>Pentapetalae</taxon>
        <taxon>asterids</taxon>
        <taxon>Ericales</taxon>
        <taxon>Actinidiaceae</taxon>
        <taxon>Actinidia</taxon>
    </lineage>
</organism>
<sequence>MSSVASSNGENSASDGRVISVRWGENVKKIGIDGSSDGIQEALKSAFSLRTKRSFWLEDEDGIVRTLDRNMPLGYYTLHLDDGNFSYLSHGPGISIRICIYDGPNHKQCRNVEKTFYTEDAFHDYLSRRGWIGLRDSSKNIDSIEDLHPGELYHGLTVQKN</sequence>
<accession>A0A7J0G067</accession>
<dbReference type="OrthoDB" id="691673at2759"/>
<keyword evidence="3" id="KW-1185">Reference proteome</keyword>